<comment type="similarity">
    <text evidence="19">Belongs to the protein kinase superfamily. Ser/Thr protein kinase family.</text>
</comment>
<keyword evidence="7 21" id="KW-0732">Signal</keyword>
<evidence type="ECO:0000259" key="22">
    <source>
        <dbReference type="PROSITE" id="PS50011"/>
    </source>
</evidence>
<keyword evidence="4" id="KW-0245">EGF-like domain</keyword>
<keyword evidence="13" id="KW-0472">Membrane</keyword>
<organism evidence="25 26">
    <name type="scientific">Linum tenue</name>
    <dbReference type="NCBI Taxonomy" id="586396"/>
    <lineage>
        <taxon>Eukaryota</taxon>
        <taxon>Viridiplantae</taxon>
        <taxon>Streptophyta</taxon>
        <taxon>Embryophyta</taxon>
        <taxon>Tracheophyta</taxon>
        <taxon>Spermatophyta</taxon>
        <taxon>Magnoliopsida</taxon>
        <taxon>eudicotyledons</taxon>
        <taxon>Gunneridae</taxon>
        <taxon>Pentapetalae</taxon>
        <taxon>rosids</taxon>
        <taxon>fabids</taxon>
        <taxon>Malpighiales</taxon>
        <taxon>Linaceae</taxon>
        <taxon>Linum</taxon>
    </lineage>
</organism>
<dbReference type="CDD" id="cd14066">
    <property type="entry name" value="STKc_IRAK"/>
    <property type="match status" value="1"/>
</dbReference>
<dbReference type="GO" id="GO:0048544">
    <property type="term" value="P:recognition of pollen"/>
    <property type="evidence" value="ECO:0007669"/>
    <property type="project" value="InterPro"/>
</dbReference>
<dbReference type="Gene3D" id="2.90.10.10">
    <property type="entry name" value="Bulb-type lectin domain"/>
    <property type="match status" value="1"/>
</dbReference>
<dbReference type="InterPro" id="IPR011009">
    <property type="entry name" value="Kinase-like_dom_sf"/>
</dbReference>
<dbReference type="Pfam" id="PF00954">
    <property type="entry name" value="S_locus_glycop"/>
    <property type="match status" value="1"/>
</dbReference>
<accession>A0AAV0JC67</accession>
<dbReference type="PROSITE" id="PS00018">
    <property type="entry name" value="EF_HAND_1"/>
    <property type="match status" value="1"/>
</dbReference>
<evidence type="ECO:0000256" key="2">
    <source>
        <dbReference type="ARBA" id="ARBA00022475"/>
    </source>
</evidence>
<dbReference type="PROSITE" id="PS50011">
    <property type="entry name" value="PROTEIN_KINASE_DOM"/>
    <property type="match status" value="1"/>
</dbReference>
<dbReference type="SUPFAM" id="SSF51110">
    <property type="entry name" value="alpha-D-mannose-specific plant lectins"/>
    <property type="match status" value="1"/>
</dbReference>
<evidence type="ECO:0000256" key="16">
    <source>
        <dbReference type="ARBA" id="ARBA00023180"/>
    </source>
</evidence>
<dbReference type="PANTHER" id="PTHR27002">
    <property type="entry name" value="RECEPTOR-LIKE SERINE/THREONINE-PROTEIN KINASE SD1-8"/>
    <property type="match status" value="1"/>
</dbReference>
<dbReference type="EMBL" id="CAMGYJ010000004">
    <property type="protein sequence ID" value="CAI0406960.1"/>
    <property type="molecule type" value="Genomic_DNA"/>
</dbReference>
<keyword evidence="11 19" id="KW-0067">ATP-binding</keyword>
<dbReference type="AlphaFoldDB" id="A0AAV0JC67"/>
<dbReference type="PROSITE" id="PS00107">
    <property type="entry name" value="PROTEIN_KINASE_ATP"/>
    <property type="match status" value="1"/>
</dbReference>
<dbReference type="FunFam" id="2.90.10.10:FF:000005">
    <property type="entry name" value="G-type lectin S-receptor-like serine/threonine-protein kinase"/>
    <property type="match status" value="1"/>
</dbReference>
<dbReference type="PROSITE" id="PS50948">
    <property type="entry name" value="PAN"/>
    <property type="match status" value="1"/>
</dbReference>
<comment type="catalytic activity">
    <reaction evidence="18 19">
        <text>L-seryl-[protein] + ATP = O-phospho-L-seryl-[protein] + ADP + H(+)</text>
        <dbReference type="Rhea" id="RHEA:17989"/>
        <dbReference type="Rhea" id="RHEA-COMP:9863"/>
        <dbReference type="Rhea" id="RHEA-COMP:11604"/>
        <dbReference type="ChEBI" id="CHEBI:15378"/>
        <dbReference type="ChEBI" id="CHEBI:29999"/>
        <dbReference type="ChEBI" id="CHEBI:30616"/>
        <dbReference type="ChEBI" id="CHEBI:83421"/>
        <dbReference type="ChEBI" id="CHEBI:456216"/>
        <dbReference type="EC" id="2.7.11.1"/>
    </reaction>
</comment>
<dbReference type="InterPro" id="IPR008271">
    <property type="entry name" value="Ser/Thr_kinase_AS"/>
</dbReference>
<keyword evidence="10 19" id="KW-0418">Kinase</keyword>
<dbReference type="GO" id="GO:0005886">
    <property type="term" value="C:plasma membrane"/>
    <property type="evidence" value="ECO:0007669"/>
    <property type="project" value="UniProtKB-SubCell"/>
</dbReference>
<evidence type="ECO:0000313" key="26">
    <source>
        <dbReference type="Proteomes" id="UP001154282"/>
    </source>
</evidence>
<dbReference type="GO" id="GO:0005524">
    <property type="term" value="F:ATP binding"/>
    <property type="evidence" value="ECO:0007669"/>
    <property type="project" value="UniProtKB-UniRule"/>
</dbReference>
<evidence type="ECO:0000256" key="6">
    <source>
        <dbReference type="ARBA" id="ARBA00022692"/>
    </source>
</evidence>
<keyword evidence="6" id="KW-0812">Transmembrane</keyword>
<sequence>MESAKLVLLSLLLFWHQTCSGSHDTIAANESISDGSLVISRGGRFALGFFSPGSSSYRYLGIWYHDIGEQTVVWVANRNDPITGTSGILTGHGYCNLFLYSNSSSKLPLWSANVSAGSNGTCVAQLLDSGNFVLKEGASKRITVWQSFDYPSDTVLPGMKIGLSRRTGLSSFLTSWRSEDDPGIGNFSYKLKPSASPQLFMYQGTIPYCRGAPWQWERWRSVPWPWESNHDFFNDTFDNNEDGIYYSTAIMDSSVYMRAVVDPSGILKSMTWDEGDGRWKAFYASPKQKCDFYGTCGPNSKCDPSIVFPYECACLPGYEPRFPKKWHLRDGSGGCVRKRAEATSICGEGEGFVRVEKVKLPDTSAAVWVGLGTSKLNCEGECRKNCACSAYATIDIGGKGCLLWYGELVDTVYFPVSFHDLYVRVDAEEFGKNWRNRTGKELPFFCGLWLNEGFVSFVEFLRMYPVMCLRTAKKRRIRNLFHPNDGSNHFTDSVVTEQMEGHSVYPELPFFSLNAIRAATDNFSPANTLGRGGFGSVYKGRLPNGQEIAVKRLSANSRQGLEQFRNEVLLIAKLQHRNLVKLHGCCIEEEEQMLIYEYLPNRSLDLFLFDRKGGTVLDWTRRFSIIVGIARGILYLHQDSRFRIIHRDLKTSNILLDGELNPKISDFGMAMILEADQVHGKTASIGGTYGYMSPEYAVFGKFSEKSDVFSFGVILLEMITGKKINRVYSEDDNLNLITYVWERWKEEKALEVVDSSMEGSLNAQEVLKCIQIGLLCVEEDVQDRPNMSMTVLMLNTAMPLPRPKQPGFPGTSCFNKSRGAAEGSFSVNEVTLTGVITR</sequence>
<evidence type="ECO:0000256" key="1">
    <source>
        <dbReference type="ARBA" id="ARBA00004251"/>
    </source>
</evidence>
<proteinExistence type="inferred from homology"/>
<dbReference type="PIRSF" id="PIRSF000641">
    <property type="entry name" value="SRK"/>
    <property type="match status" value="1"/>
</dbReference>
<dbReference type="InterPro" id="IPR003609">
    <property type="entry name" value="Pan_app"/>
</dbReference>
<feature type="signal peptide" evidence="21">
    <location>
        <begin position="1"/>
        <end position="21"/>
    </location>
</feature>
<feature type="binding site" evidence="20">
    <location>
        <position position="551"/>
    </location>
    <ligand>
        <name>ATP</name>
        <dbReference type="ChEBI" id="CHEBI:30616"/>
    </ligand>
</feature>
<dbReference type="Pfam" id="PF07714">
    <property type="entry name" value="PK_Tyr_Ser-Thr"/>
    <property type="match status" value="1"/>
</dbReference>
<keyword evidence="26" id="KW-1185">Reference proteome</keyword>
<dbReference type="FunFam" id="3.30.200.20:FF:000330">
    <property type="entry name" value="G-type lectin S-receptor-like serine/threonine-protein kinase At4g03230"/>
    <property type="match status" value="1"/>
</dbReference>
<evidence type="ECO:0000259" key="24">
    <source>
        <dbReference type="PROSITE" id="PS50948"/>
    </source>
</evidence>
<feature type="domain" description="Protein kinase" evidence="22">
    <location>
        <begin position="523"/>
        <end position="798"/>
    </location>
</feature>
<comment type="caution">
    <text evidence="25">The sequence shown here is derived from an EMBL/GenBank/DDBJ whole genome shotgun (WGS) entry which is preliminary data.</text>
</comment>
<dbReference type="Gene3D" id="3.30.200.20">
    <property type="entry name" value="Phosphorylase Kinase, domain 1"/>
    <property type="match status" value="1"/>
</dbReference>
<evidence type="ECO:0000256" key="3">
    <source>
        <dbReference type="ARBA" id="ARBA00022527"/>
    </source>
</evidence>
<reference evidence="25" key="1">
    <citation type="submission" date="2022-08" db="EMBL/GenBank/DDBJ databases">
        <authorList>
            <person name="Gutierrez-Valencia J."/>
        </authorList>
    </citation>
    <scope>NUCLEOTIDE SEQUENCE</scope>
</reference>
<evidence type="ECO:0000256" key="8">
    <source>
        <dbReference type="ARBA" id="ARBA00022734"/>
    </source>
</evidence>
<evidence type="ECO:0000313" key="25">
    <source>
        <dbReference type="EMBL" id="CAI0406960.1"/>
    </source>
</evidence>
<evidence type="ECO:0000256" key="13">
    <source>
        <dbReference type="ARBA" id="ARBA00023136"/>
    </source>
</evidence>
<gene>
    <name evidence="25" type="ORF">LITE_LOCUS13414</name>
</gene>
<evidence type="ECO:0000256" key="18">
    <source>
        <dbReference type="ARBA" id="ARBA00048679"/>
    </source>
</evidence>
<dbReference type="CDD" id="cd01098">
    <property type="entry name" value="PAN_AP_plant"/>
    <property type="match status" value="1"/>
</dbReference>
<feature type="domain" description="Bulb-type lectin" evidence="23">
    <location>
        <begin position="23"/>
        <end position="147"/>
    </location>
</feature>
<dbReference type="FunFam" id="1.10.510.10:FF:000060">
    <property type="entry name" value="G-type lectin S-receptor-like serine/threonine-protein kinase"/>
    <property type="match status" value="1"/>
</dbReference>
<evidence type="ECO:0000256" key="14">
    <source>
        <dbReference type="ARBA" id="ARBA00023157"/>
    </source>
</evidence>
<dbReference type="EC" id="2.7.11.1" evidence="19"/>
<keyword evidence="14" id="KW-1015">Disulfide bond</keyword>
<dbReference type="CDD" id="cd00028">
    <property type="entry name" value="B_lectin"/>
    <property type="match status" value="1"/>
</dbReference>
<dbReference type="Gene3D" id="1.10.510.10">
    <property type="entry name" value="Transferase(Phosphotransferase) domain 1"/>
    <property type="match status" value="1"/>
</dbReference>
<evidence type="ECO:0000256" key="20">
    <source>
        <dbReference type="PROSITE-ProRule" id="PRU10141"/>
    </source>
</evidence>
<dbReference type="InterPro" id="IPR036426">
    <property type="entry name" value="Bulb-type_lectin_dom_sf"/>
</dbReference>
<evidence type="ECO:0000256" key="19">
    <source>
        <dbReference type="PIRNR" id="PIRNR000641"/>
    </source>
</evidence>
<evidence type="ECO:0000256" key="15">
    <source>
        <dbReference type="ARBA" id="ARBA00023170"/>
    </source>
</evidence>
<evidence type="ECO:0000256" key="11">
    <source>
        <dbReference type="ARBA" id="ARBA00022840"/>
    </source>
</evidence>
<keyword evidence="9 19" id="KW-0547">Nucleotide-binding</keyword>
<feature type="domain" description="Apple" evidence="24">
    <location>
        <begin position="346"/>
        <end position="427"/>
    </location>
</feature>
<dbReference type="SMART" id="SM00473">
    <property type="entry name" value="PAN_AP"/>
    <property type="match status" value="1"/>
</dbReference>
<evidence type="ECO:0000256" key="21">
    <source>
        <dbReference type="SAM" id="SignalP"/>
    </source>
</evidence>
<dbReference type="SMART" id="SM00220">
    <property type="entry name" value="S_TKc"/>
    <property type="match status" value="1"/>
</dbReference>
<protein>
    <recommendedName>
        <fullName evidence="19">Receptor-like serine/threonine-protein kinase</fullName>
        <ecNumber evidence="19">2.7.11.1</ecNumber>
    </recommendedName>
</protein>
<dbReference type="Pfam" id="PF01453">
    <property type="entry name" value="B_lectin"/>
    <property type="match status" value="1"/>
</dbReference>
<dbReference type="Pfam" id="PF08276">
    <property type="entry name" value="PAN_2"/>
    <property type="match status" value="1"/>
</dbReference>
<dbReference type="SUPFAM" id="SSF56112">
    <property type="entry name" value="Protein kinase-like (PK-like)"/>
    <property type="match status" value="1"/>
</dbReference>
<keyword evidence="5 19" id="KW-0808">Transferase</keyword>
<name>A0AAV0JC67_9ROSI</name>
<comment type="subcellular location">
    <subcellularLocation>
        <location evidence="1">Cell membrane</location>
        <topology evidence="1">Single-pass type I membrane protein</topology>
    </subcellularLocation>
</comment>
<dbReference type="InterPro" id="IPR000858">
    <property type="entry name" value="S_locus_glycoprot_dom"/>
</dbReference>
<dbReference type="PANTHER" id="PTHR27002:SF839">
    <property type="entry name" value="NON-SPECIFIC SERINE_THREONINE PROTEIN KINASE"/>
    <property type="match status" value="1"/>
</dbReference>
<keyword evidence="12" id="KW-1133">Transmembrane helix</keyword>
<dbReference type="InterPro" id="IPR024171">
    <property type="entry name" value="SRK-like_kinase"/>
</dbReference>
<evidence type="ECO:0000256" key="10">
    <source>
        <dbReference type="ARBA" id="ARBA00022777"/>
    </source>
</evidence>
<dbReference type="PROSITE" id="PS00108">
    <property type="entry name" value="PROTEIN_KINASE_ST"/>
    <property type="match status" value="1"/>
</dbReference>
<evidence type="ECO:0000256" key="4">
    <source>
        <dbReference type="ARBA" id="ARBA00022536"/>
    </source>
</evidence>
<evidence type="ECO:0000256" key="17">
    <source>
        <dbReference type="ARBA" id="ARBA00047899"/>
    </source>
</evidence>
<keyword evidence="15" id="KW-0675">Receptor</keyword>
<dbReference type="Proteomes" id="UP001154282">
    <property type="component" value="Unassembled WGS sequence"/>
</dbReference>
<feature type="chain" id="PRO_5043594713" description="Receptor-like serine/threonine-protein kinase" evidence="21">
    <location>
        <begin position="22"/>
        <end position="838"/>
    </location>
</feature>
<evidence type="ECO:0000256" key="7">
    <source>
        <dbReference type="ARBA" id="ARBA00022729"/>
    </source>
</evidence>
<evidence type="ECO:0000259" key="23">
    <source>
        <dbReference type="PROSITE" id="PS50927"/>
    </source>
</evidence>
<keyword evidence="16" id="KW-0325">Glycoprotein</keyword>
<evidence type="ECO:0000256" key="5">
    <source>
        <dbReference type="ARBA" id="ARBA00022679"/>
    </source>
</evidence>
<dbReference type="SMART" id="SM00108">
    <property type="entry name" value="B_lectin"/>
    <property type="match status" value="1"/>
</dbReference>
<keyword evidence="2" id="KW-1003">Cell membrane</keyword>
<dbReference type="InterPro" id="IPR017441">
    <property type="entry name" value="Protein_kinase_ATP_BS"/>
</dbReference>
<comment type="catalytic activity">
    <reaction evidence="17 19">
        <text>L-threonyl-[protein] + ATP = O-phospho-L-threonyl-[protein] + ADP + H(+)</text>
        <dbReference type="Rhea" id="RHEA:46608"/>
        <dbReference type="Rhea" id="RHEA-COMP:11060"/>
        <dbReference type="Rhea" id="RHEA-COMP:11605"/>
        <dbReference type="ChEBI" id="CHEBI:15378"/>
        <dbReference type="ChEBI" id="CHEBI:30013"/>
        <dbReference type="ChEBI" id="CHEBI:30616"/>
        <dbReference type="ChEBI" id="CHEBI:61977"/>
        <dbReference type="ChEBI" id="CHEBI:456216"/>
        <dbReference type="EC" id="2.7.11.1"/>
    </reaction>
</comment>
<dbReference type="InterPro" id="IPR001480">
    <property type="entry name" value="Bulb-type_lectin_dom"/>
</dbReference>
<dbReference type="GO" id="GO:0004674">
    <property type="term" value="F:protein serine/threonine kinase activity"/>
    <property type="evidence" value="ECO:0007669"/>
    <property type="project" value="UniProtKB-KW"/>
</dbReference>
<dbReference type="InterPro" id="IPR001245">
    <property type="entry name" value="Ser-Thr/Tyr_kinase_cat_dom"/>
</dbReference>
<dbReference type="InterPro" id="IPR018247">
    <property type="entry name" value="EF_Hand_1_Ca_BS"/>
</dbReference>
<evidence type="ECO:0000256" key="9">
    <source>
        <dbReference type="ARBA" id="ARBA00022741"/>
    </source>
</evidence>
<evidence type="ECO:0000256" key="12">
    <source>
        <dbReference type="ARBA" id="ARBA00022989"/>
    </source>
</evidence>
<dbReference type="PROSITE" id="PS50927">
    <property type="entry name" value="BULB_LECTIN"/>
    <property type="match status" value="1"/>
</dbReference>
<dbReference type="GO" id="GO:0030246">
    <property type="term" value="F:carbohydrate binding"/>
    <property type="evidence" value="ECO:0007669"/>
    <property type="project" value="UniProtKB-KW"/>
</dbReference>
<keyword evidence="8" id="KW-0430">Lectin</keyword>
<keyword evidence="3 19" id="KW-0723">Serine/threonine-protein kinase</keyword>
<dbReference type="InterPro" id="IPR000719">
    <property type="entry name" value="Prot_kinase_dom"/>
</dbReference>